<dbReference type="RefSeq" id="WP_079537676.1">
    <property type="nucleotide sequence ID" value="NZ_LT670844.1"/>
</dbReference>
<dbReference type="Gene3D" id="2.60.120.10">
    <property type="entry name" value="Jelly Rolls"/>
    <property type="match status" value="1"/>
</dbReference>
<evidence type="ECO:0000259" key="4">
    <source>
        <dbReference type="PROSITE" id="PS51063"/>
    </source>
</evidence>
<dbReference type="InterPro" id="IPR050397">
    <property type="entry name" value="Env_Response_Regulators"/>
</dbReference>
<protein>
    <submittedName>
        <fullName evidence="5">cAMP-binding domain of CRP or a regulatory subunit of cAMP-dependent protein kinases</fullName>
    </submittedName>
</protein>
<name>A0A1M6MFL7_9BRAD</name>
<keyword evidence="2" id="KW-0238">DNA-binding</keyword>
<keyword evidence="5" id="KW-0418">Kinase</keyword>
<dbReference type="GO" id="GO:0003677">
    <property type="term" value="F:DNA binding"/>
    <property type="evidence" value="ECO:0007669"/>
    <property type="project" value="UniProtKB-KW"/>
</dbReference>
<dbReference type="Proteomes" id="UP000189935">
    <property type="component" value="Chromosome I"/>
</dbReference>
<proteinExistence type="predicted"/>
<keyword evidence="1" id="KW-0805">Transcription regulation</keyword>
<dbReference type="PANTHER" id="PTHR24567:SF74">
    <property type="entry name" value="HTH-TYPE TRANSCRIPTIONAL REGULATOR ARCR"/>
    <property type="match status" value="1"/>
</dbReference>
<dbReference type="InterPro" id="IPR018490">
    <property type="entry name" value="cNMP-bd_dom_sf"/>
</dbReference>
<feature type="domain" description="HTH crp-type" evidence="4">
    <location>
        <begin position="142"/>
        <end position="208"/>
    </location>
</feature>
<dbReference type="PANTHER" id="PTHR24567">
    <property type="entry name" value="CRP FAMILY TRANSCRIPTIONAL REGULATORY PROTEIN"/>
    <property type="match status" value="1"/>
</dbReference>
<dbReference type="SUPFAM" id="SSF51206">
    <property type="entry name" value="cAMP-binding domain-like"/>
    <property type="match status" value="1"/>
</dbReference>
<dbReference type="Pfam" id="PF13545">
    <property type="entry name" value="HTH_Crp_2"/>
    <property type="match status" value="1"/>
</dbReference>
<accession>A0A1M6MFL7</accession>
<dbReference type="GO" id="GO:0016301">
    <property type="term" value="F:kinase activity"/>
    <property type="evidence" value="ECO:0007669"/>
    <property type="project" value="UniProtKB-KW"/>
</dbReference>
<reference evidence="5 6" key="1">
    <citation type="submission" date="2016-11" db="EMBL/GenBank/DDBJ databases">
        <authorList>
            <person name="Jaros S."/>
            <person name="Januszkiewicz K."/>
            <person name="Wedrychowicz H."/>
        </authorList>
    </citation>
    <scope>NUCLEOTIDE SEQUENCE [LARGE SCALE GENOMIC DNA]</scope>
    <source>
        <strain evidence="5 6">GAS499</strain>
    </source>
</reference>
<dbReference type="AlphaFoldDB" id="A0A1M6MFL7"/>
<evidence type="ECO:0000256" key="3">
    <source>
        <dbReference type="ARBA" id="ARBA00023163"/>
    </source>
</evidence>
<dbReference type="GO" id="GO:0003700">
    <property type="term" value="F:DNA-binding transcription factor activity"/>
    <property type="evidence" value="ECO:0007669"/>
    <property type="project" value="TreeGrafter"/>
</dbReference>
<keyword evidence="5" id="KW-0808">Transferase</keyword>
<dbReference type="InterPro" id="IPR036390">
    <property type="entry name" value="WH_DNA-bd_sf"/>
</dbReference>
<evidence type="ECO:0000256" key="2">
    <source>
        <dbReference type="ARBA" id="ARBA00023125"/>
    </source>
</evidence>
<dbReference type="GO" id="GO:0005829">
    <property type="term" value="C:cytosol"/>
    <property type="evidence" value="ECO:0007669"/>
    <property type="project" value="TreeGrafter"/>
</dbReference>
<evidence type="ECO:0000256" key="1">
    <source>
        <dbReference type="ARBA" id="ARBA00023015"/>
    </source>
</evidence>
<dbReference type="OrthoDB" id="7506088at2"/>
<gene>
    <name evidence="5" type="ORF">SAMN05444159_1598</name>
</gene>
<dbReference type="EMBL" id="LT670844">
    <property type="protein sequence ID" value="SHJ82264.1"/>
    <property type="molecule type" value="Genomic_DNA"/>
</dbReference>
<dbReference type="InterPro" id="IPR014710">
    <property type="entry name" value="RmlC-like_jellyroll"/>
</dbReference>
<organism evidence="5 6">
    <name type="scientific">Bradyrhizobium lablabi</name>
    <dbReference type="NCBI Taxonomy" id="722472"/>
    <lineage>
        <taxon>Bacteria</taxon>
        <taxon>Pseudomonadati</taxon>
        <taxon>Pseudomonadota</taxon>
        <taxon>Alphaproteobacteria</taxon>
        <taxon>Hyphomicrobiales</taxon>
        <taxon>Nitrobacteraceae</taxon>
        <taxon>Bradyrhizobium</taxon>
    </lineage>
</organism>
<dbReference type="PROSITE" id="PS51063">
    <property type="entry name" value="HTH_CRP_2"/>
    <property type="match status" value="1"/>
</dbReference>
<keyword evidence="3" id="KW-0804">Transcription</keyword>
<sequence>MPNSSNLLLASLSASDAAALQPHLKPVHLEHEKILFEAGGEVAAIYFPTGAIISLVVGLSSGEMVEAAMVGKDGVVGASAAIGGNIPGNRGIVQLAGTAMTCNVDALKSAALQSHTLLSALVRHEQTVYAQASQSAACMAAHHVEARLCRWLLRARDLADTDNLQFTQEFIAEMLGVRRTSVTLHARTLQHAGLIKYSRGRIQITDVEAMQETVCECYGTVKSYYQALLGHTHS</sequence>
<dbReference type="InterPro" id="IPR012318">
    <property type="entry name" value="HTH_CRP"/>
</dbReference>
<evidence type="ECO:0000313" key="5">
    <source>
        <dbReference type="EMBL" id="SHJ82264.1"/>
    </source>
</evidence>
<evidence type="ECO:0000313" key="6">
    <source>
        <dbReference type="Proteomes" id="UP000189935"/>
    </source>
</evidence>
<dbReference type="SUPFAM" id="SSF46785">
    <property type="entry name" value="Winged helix' DNA-binding domain"/>
    <property type="match status" value="1"/>
</dbReference>